<dbReference type="Proteomes" id="UP000190328">
    <property type="component" value="Unassembled WGS sequence"/>
</dbReference>
<dbReference type="PANTHER" id="PTHR38435:SF2">
    <property type="entry name" value="DUF871 DOMAIN-CONTAINING PROTEIN"/>
    <property type="match status" value="1"/>
</dbReference>
<keyword evidence="4" id="KW-1185">Reference proteome</keyword>
<proteinExistence type="predicted"/>
<dbReference type="InterPro" id="IPR043797">
    <property type="entry name" value="MupG_N"/>
</dbReference>
<feature type="domain" description="6-phospho-N-acetylmuramidase C-terminal" evidence="1">
    <location>
        <begin position="254"/>
        <end position="347"/>
    </location>
</feature>
<dbReference type="Pfam" id="PF05913">
    <property type="entry name" value="MupG_C"/>
    <property type="match status" value="1"/>
</dbReference>
<name>A0A1T4LLZ6_9ENTE</name>
<accession>A0A1T4LLZ6</accession>
<dbReference type="PANTHER" id="PTHR38435">
    <property type="match status" value="1"/>
</dbReference>
<dbReference type="RefSeq" id="WP_078806671.1">
    <property type="nucleotide sequence ID" value="NZ_FUXI01000006.1"/>
</dbReference>
<evidence type="ECO:0000313" key="3">
    <source>
        <dbReference type="EMBL" id="SJZ55671.1"/>
    </source>
</evidence>
<dbReference type="OrthoDB" id="5809921at2"/>
<dbReference type="Pfam" id="PF19200">
    <property type="entry name" value="MupG_N"/>
    <property type="match status" value="1"/>
</dbReference>
<evidence type="ECO:0000259" key="1">
    <source>
        <dbReference type="Pfam" id="PF05913"/>
    </source>
</evidence>
<feature type="domain" description="6-phospho-N-acetylmuramidase N-terminal" evidence="2">
    <location>
        <begin position="3"/>
        <end position="231"/>
    </location>
</feature>
<dbReference type="InterPro" id="IPR029000">
    <property type="entry name" value="Cyclophilin-like_dom_sf"/>
</dbReference>
<dbReference type="SUPFAM" id="SSF51445">
    <property type="entry name" value="(Trans)glycosidases"/>
    <property type="match status" value="1"/>
</dbReference>
<dbReference type="Gene3D" id="3.20.20.70">
    <property type="entry name" value="Aldolase class I"/>
    <property type="match status" value="1"/>
</dbReference>
<dbReference type="InterPro" id="IPR017853">
    <property type="entry name" value="GH"/>
</dbReference>
<evidence type="ECO:0008006" key="5">
    <source>
        <dbReference type="Google" id="ProtNLM"/>
    </source>
</evidence>
<dbReference type="InterPro" id="IPR008589">
    <property type="entry name" value="MupG"/>
</dbReference>
<dbReference type="EMBL" id="FUXI01000006">
    <property type="protein sequence ID" value="SJZ55671.1"/>
    <property type="molecule type" value="Genomic_DNA"/>
</dbReference>
<dbReference type="SUPFAM" id="SSF50891">
    <property type="entry name" value="Cyclophilin-like"/>
    <property type="match status" value="1"/>
</dbReference>
<dbReference type="AlphaFoldDB" id="A0A1T4LLZ6"/>
<dbReference type="InterPro" id="IPR043894">
    <property type="entry name" value="MupG_C"/>
</dbReference>
<dbReference type="InterPro" id="IPR013785">
    <property type="entry name" value="Aldolase_TIM"/>
</dbReference>
<gene>
    <name evidence="3" type="ORF">SAMN02745116_00716</name>
</gene>
<protein>
    <recommendedName>
        <fullName evidence="5">DUF871 domain-containing protein</fullName>
    </recommendedName>
</protein>
<sequence>MRGFSIFLNEEVQEKTERYIADMAESGFTGIFTSLHIPEDDASLYKQRLIALGTLAKRYHLDLMVDISGVALKKAGFSFQSLKTLADIGVTGLRMDYHIDHKTIAQASQEMMISLNASTLDEEDIEVLKKENADFANLEAWHNYYPRVETGLDRKEFIEKNQFLKENNFRVVAFVAGDDHLRGPMYAGLPTLEEHRNCHVLFAMEDLRNCMVDLVYIGDAGLKEDTRRQIQAYYQEKKVVLRAKRCGSAYFDYVVRGHINRKDSARDVLRSAEARFWEIPVIHAEKAIERKVGSITIDNEKYLRYMGEIQVVKHTLASDERVNVVGIVIEKDIPLLPLVKAGMKFEIIEGRDEE</sequence>
<dbReference type="Gene3D" id="2.40.100.10">
    <property type="entry name" value="Cyclophilin-like"/>
    <property type="match status" value="1"/>
</dbReference>
<evidence type="ECO:0000259" key="2">
    <source>
        <dbReference type="Pfam" id="PF19200"/>
    </source>
</evidence>
<organism evidence="3 4">
    <name type="scientific">Pilibacter termitis</name>
    <dbReference type="NCBI Taxonomy" id="263852"/>
    <lineage>
        <taxon>Bacteria</taxon>
        <taxon>Bacillati</taxon>
        <taxon>Bacillota</taxon>
        <taxon>Bacilli</taxon>
        <taxon>Lactobacillales</taxon>
        <taxon>Enterococcaceae</taxon>
        <taxon>Pilibacter</taxon>
    </lineage>
</organism>
<evidence type="ECO:0000313" key="4">
    <source>
        <dbReference type="Proteomes" id="UP000190328"/>
    </source>
</evidence>
<reference evidence="3 4" key="1">
    <citation type="submission" date="2017-02" db="EMBL/GenBank/DDBJ databases">
        <authorList>
            <person name="Peterson S.W."/>
        </authorList>
    </citation>
    <scope>NUCLEOTIDE SEQUENCE [LARGE SCALE GENOMIC DNA]</scope>
    <source>
        <strain evidence="3 4">ATCC BAA-1030</strain>
    </source>
</reference>
<dbReference type="STRING" id="263852.SAMN02745116_00716"/>